<proteinExistence type="predicted"/>
<evidence type="ECO:0000313" key="2">
    <source>
        <dbReference type="EMBL" id="EUA23851.1"/>
    </source>
</evidence>
<feature type="region of interest" description="Disordered" evidence="1">
    <location>
        <begin position="1"/>
        <end position="24"/>
    </location>
</feature>
<dbReference type="PATRIC" id="fig|1299334.3.peg.7747"/>
<organism evidence="2">
    <name type="scientific">Mycobacterium xenopi 4042</name>
    <dbReference type="NCBI Taxonomy" id="1299334"/>
    <lineage>
        <taxon>Bacteria</taxon>
        <taxon>Bacillati</taxon>
        <taxon>Actinomycetota</taxon>
        <taxon>Actinomycetes</taxon>
        <taxon>Mycobacteriales</taxon>
        <taxon>Mycobacteriaceae</taxon>
        <taxon>Mycobacterium</taxon>
    </lineage>
</organism>
<sequence length="100" mass="10450">MDRSATVDNPDHEPPRSTSPSVQPPIVETMFDTATDPLEAAGVGEPAATATLQASALVEVIGSAHRLESILVARRLAAVAALLQQRLPSQSQPIPSAAMR</sequence>
<name>X7ZXV7_MYCXE</name>
<accession>X7ZXV7</accession>
<feature type="compositionally biased region" description="Basic and acidic residues" evidence="1">
    <location>
        <begin position="1"/>
        <end position="15"/>
    </location>
</feature>
<dbReference type="EMBL" id="JAOB01000069">
    <property type="protein sequence ID" value="EUA23851.1"/>
    <property type="molecule type" value="Genomic_DNA"/>
</dbReference>
<dbReference type="AlphaFoldDB" id="X7ZXV7"/>
<comment type="caution">
    <text evidence="2">The sequence shown here is derived from an EMBL/GenBank/DDBJ whole genome shotgun (WGS) entry which is preliminary data.</text>
</comment>
<gene>
    <name evidence="2" type="ORF">I553_5808</name>
</gene>
<evidence type="ECO:0000256" key="1">
    <source>
        <dbReference type="SAM" id="MobiDB-lite"/>
    </source>
</evidence>
<reference evidence="2" key="1">
    <citation type="submission" date="2014-01" db="EMBL/GenBank/DDBJ databases">
        <authorList>
            <person name="Brown-Elliot B."/>
            <person name="Wallace R."/>
            <person name="Lenaerts A."/>
            <person name="Ordway D."/>
            <person name="DeGroote M.A."/>
            <person name="Parker T."/>
            <person name="Sizemore C."/>
            <person name="Tallon L.J."/>
            <person name="Sadzewicz L.K."/>
            <person name="Sengamalay N."/>
            <person name="Fraser C.M."/>
            <person name="Hine E."/>
            <person name="Shefchek K.A."/>
            <person name="Das S.P."/>
            <person name="Tettelin H."/>
        </authorList>
    </citation>
    <scope>NUCLEOTIDE SEQUENCE [LARGE SCALE GENOMIC DNA]</scope>
    <source>
        <strain evidence="2">4042</strain>
    </source>
</reference>
<protein>
    <submittedName>
        <fullName evidence="2">Uncharacterized protein</fullName>
    </submittedName>
</protein>